<keyword evidence="2" id="KW-0812">Transmembrane</keyword>
<gene>
    <name evidence="4" type="ORF">ZIOFF_010029</name>
</gene>
<dbReference type="Pfam" id="PF11331">
    <property type="entry name" value="Zn_ribbon_12"/>
    <property type="match status" value="1"/>
</dbReference>
<feature type="transmembrane region" description="Helical" evidence="2">
    <location>
        <begin position="51"/>
        <end position="84"/>
    </location>
</feature>
<comment type="caution">
    <text evidence="4">The sequence shown here is derived from an EMBL/GenBank/DDBJ whole genome shotgun (WGS) entry which is preliminary data.</text>
</comment>
<evidence type="ECO:0000256" key="1">
    <source>
        <dbReference type="SAM" id="MobiDB-lite"/>
    </source>
</evidence>
<evidence type="ECO:0000313" key="5">
    <source>
        <dbReference type="Proteomes" id="UP000734854"/>
    </source>
</evidence>
<reference evidence="4 5" key="1">
    <citation type="submission" date="2020-08" db="EMBL/GenBank/DDBJ databases">
        <title>Plant Genome Project.</title>
        <authorList>
            <person name="Zhang R.-G."/>
        </authorList>
    </citation>
    <scope>NUCLEOTIDE SEQUENCE [LARGE SCALE GENOMIC DNA]</scope>
    <source>
        <tissue evidence="4">Rhizome</tissue>
    </source>
</reference>
<evidence type="ECO:0000313" key="4">
    <source>
        <dbReference type="EMBL" id="KAG6527895.1"/>
    </source>
</evidence>
<keyword evidence="2" id="KW-0472">Membrane</keyword>
<dbReference type="PANTHER" id="PTHR31105:SF42">
    <property type="entry name" value="OS02G0258300 PROTEIN"/>
    <property type="match status" value="1"/>
</dbReference>
<evidence type="ECO:0000256" key="2">
    <source>
        <dbReference type="SAM" id="Phobius"/>
    </source>
</evidence>
<dbReference type="InterPro" id="IPR040244">
    <property type="entry name" value="EDR4-like"/>
</dbReference>
<dbReference type="PANTHER" id="PTHR31105">
    <property type="entry name" value="EXTRA-LARGE G-PROTEIN-LIKE"/>
    <property type="match status" value="1"/>
</dbReference>
<dbReference type="EMBL" id="JACMSC010000003">
    <property type="protein sequence ID" value="KAG6527895.1"/>
    <property type="molecule type" value="Genomic_DNA"/>
</dbReference>
<proteinExistence type="predicted"/>
<accession>A0A8J5HNL8</accession>
<organism evidence="4 5">
    <name type="scientific">Zingiber officinale</name>
    <name type="common">Ginger</name>
    <name type="synonym">Amomum zingiber</name>
    <dbReference type="NCBI Taxonomy" id="94328"/>
    <lineage>
        <taxon>Eukaryota</taxon>
        <taxon>Viridiplantae</taxon>
        <taxon>Streptophyta</taxon>
        <taxon>Embryophyta</taxon>
        <taxon>Tracheophyta</taxon>
        <taxon>Spermatophyta</taxon>
        <taxon>Magnoliopsida</taxon>
        <taxon>Liliopsida</taxon>
        <taxon>Zingiberales</taxon>
        <taxon>Zingiberaceae</taxon>
        <taxon>Zingiber</taxon>
    </lineage>
</organism>
<dbReference type="Proteomes" id="UP000734854">
    <property type="component" value="Unassembled WGS sequence"/>
</dbReference>
<keyword evidence="2" id="KW-1133">Transmembrane helix</keyword>
<dbReference type="GO" id="GO:1900150">
    <property type="term" value="P:regulation of defense response to fungus"/>
    <property type="evidence" value="ECO:0007669"/>
    <property type="project" value="InterPro"/>
</dbReference>
<protein>
    <recommendedName>
        <fullName evidence="3">Probable zinc-ribbon domain-containing protein</fullName>
    </recommendedName>
</protein>
<name>A0A8J5HNL8_ZINOF</name>
<feature type="compositionally biased region" description="Polar residues" evidence="1">
    <location>
        <begin position="331"/>
        <end position="343"/>
    </location>
</feature>
<dbReference type="AlphaFoldDB" id="A0A8J5HNL8"/>
<evidence type="ECO:0000259" key="3">
    <source>
        <dbReference type="Pfam" id="PF11331"/>
    </source>
</evidence>
<feature type="domain" description="Probable zinc-ribbon" evidence="3">
    <location>
        <begin position="502"/>
        <end position="543"/>
    </location>
</feature>
<feature type="region of interest" description="Disordered" evidence="1">
    <location>
        <begin position="329"/>
        <end position="350"/>
    </location>
</feature>
<keyword evidence="5" id="KW-1185">Reference proteome</keyword>
<sequence length="882" mass="97776">MESWNFGLWKSDTVCYRGDRWTEEEESLRFEWCGALIARSFFRSSPISRSIAAVVVALLFKVILRLLHVLFLKMSLICCILFIFTIDTAKGPPPKLEPSSDKPDGPKVEYLELSERTSESKPMVLDASLGLDLGGNTDGLGRHEEIALSTTTTTTTASTTTRKENCSGVDDLIEKNEREQYGSNGLYQPMLSVDSISNNGKAVVETILHEGEETEQLVDKSLYAQQALVQNAKNVWNPKAFRKGVQLDSYSDEGPSNYYQNARGRFPNGDFDKKKNLEPDQAEMLRMLDELRDQLQRTCEVTDKQKMSIMVDRSTTSCSSYTHHARANRFPNGSFSLNRSPSGRTPRELEHNASRLVSLANAPSQSSMTGYGDPLVHRKAPFHLAVEYPLRPVNNSNGQLDHHRANFYNQNVHYHQAACLCLHCNGRHFSGAARGHSTTLSHQVSYFTDNCELPHIAAPLILGSRSCNSRSRSIPSNPHEPRVHRKATISKNYGRLCHSFTGGAPFVICNYCFELLELPGKSLALNKKTNKLRCGACFKLISVYCDGSKLVASALALVSPVSPKDNGFAGYNPCNSDQHTDERLVLPCVVTSSDHEMIERAHGLKNTDEFDDMKGISSTSAMSEHANSSDNVISEKGVPNYADIPVGPQIISRTPSLPIHADQTIDGWGSGNCSKRSEQEKNTILSGNFRQNSLKDVSMATKMDLLVNEFPDVTSSRDDTALIIKHNIQPRTAKAGDSFLGSIKKSFRFHKSMTRDRSKVTVNGYPIPDRLVKKAEKQAGTIYPGDYWYDYRAGFWGVMGHPCQGIIPPFIEEFNYPMAKNCAGGNTGILVNGRELCQKDLDLLVGRGFSTATGSYMLDISGRVWDESSSEELDSIGKLAPT</sequence>
<dbReference type="InterPro" id="IPR021480">
    <property type="entry name" value="Zinc_ribbon_12"/>
</dbReference>